<dbReference type="Proteomes" id="UP000469424">
    <property type="component" value="Unassembled WGS sequence"/>
</dbReference>
<name>A0A6N7X7F4_9FIRM</name>
<keyword evidence="2" id="KW-1185">Reference proteome</keyword>
<dbReference type="InterPro" id="IPR023214">
    <property type="entry name" value="HAD_sf"/>
</dbReference>
<comment type="caution">
    <text evidence="1">The sequence shown here is derived from an EMBL/GenBank/DDBJ whole genome shotgun (WGS) entry which is preliminary data.</text>
</comment>
<dbReference type="SFLD" id="SFLDS00003">
    <property type="entry name" value="Haloacid_Dehalogenase"/>
    <property type="match status" value="1"/>
</dbReference>
<dbReference type="SUPFAM" id="SSF56784">
    <property type="entry name" value="HAD-like"/>
    <property type="match status" value="1"/>
</dbReference>
<organism evidence="1 2">
    <name type="scientific">Mogibacterium kristiansenii</name>
    <dbReference type="NCBI Taxonomy" id="2606708"/>
    <lineage>
        <taxon>Bacteria</taxon>
        <taxon>Bacillati</taxon>
        <taxon>Bacillota</taxon>
        <taxon>Clostridia</taxon>
        <taxon>Peptostreptococcales</taxon>
        <taxon>Anaerovoracaceae</taxon>
        <taxon>Mogibacterium</taxon>
    </lineage>
</organism>
<dbReference type="PANTHER" id="PTHR43434">
    <property type="entry name" value="PHOSPHOGLYCOLATE PHOSPHATASE"/>
    <property type="match status" value="1"/>
</dbReference>
<reference evidence="1 2" key="1">
    <citation type="submission" date="2019-08" db="EMBL/GenBank/DDBJ databases">
        <title>In-depth cultivation of the pig gut microbiome towards novel bacterial diversity and tailored functional studies.</title>
        <authorList>
            <person name="Wylensek D."/>
            <person name="Hitch T.C.A."/>
            <person name="Clavel T."/>
        </authorList>
    </citation>
    <scope>NUCLEOTIDE SEQUENCE [LARGE SCALE GENOMIC DNA]</scope>
    <source>
        <strain evidence="1 2">WCA-MUC-591-APC-4B</strain>
    </source>
</reference>
<dbReference type="RefSeq" id="WP_154554100.1">
    <property type="nucleotide sequence ID" value="NZ_JAQXUZ010000014.1"/>
</dbReference>
<dbReference type="GO" id="GO:0006281">
    <property type="term" value="P:DNA repair"/>
    <property type="evidence" value="ECO:0007669"/>
    <property type="project" value="TreeGrafter"/>
</dbReference>
<dbReference type="PANTHER" id="PTHR43434:SF1">
    <property type="entry name" value="PHOSPHOGLYCOLATE PHOSPHATASE"/>
    <property type="match status" value="1"/>
</dbReference>
<dbReference type="InterPro" id="IPR036412">
    <property type="entry name" value="HAD-like_sf"/>
</dbReference>
<accession>A0A6N7X7F4</accession>
<dbReference type="CDD" id="cd07505">
    <property type="entry name" value="HAD_BPGM-like"/>
    <property type="match status" value="1"/>
</dbReference>
<evidence type="ECO:0000313" key="2">
    <source>
        <dbReference type="Proteomes" id="UP000469424"/>
    </source>
</evidence>
<dbReference type="PRINTS" id="PR00413">
    <property type="entry name" value="HADHALOGNASE"/>
</dbReference>
<dbReference type="AlphaFoldDB" id="A0A6N7X7F4"/>
<dbReference type="EMBL" id="VUNA01000006">
    <property type="protein sequence ID" value="MST70533.1"/>
    <property type="molecule type" value="Genomic_DNA"/>
</dbReference>
<dbReference type="SFLD" id="SFLDG01129">
    <property type="entry name" value="C1.5:_HAD__Beta-PGM__Phosphata"/>
    <property type="match status" value="1"/>
</dbReference>
<dbReference type="InterPro" id="IPR050155">
    <property type="entry name" value="HAD-like_hydrolase_sf"/>
</dbReference>
<dbReference type="NCBIfam" id="TIGR01549">
    <property type="entry name" value="HAD-SF-IA-v1"/>
    <property type="match status" value="1"/>
</dbReference>
<dbReference type="Gene3D" id="3.40.50.1000">
    <property type="entry name" value="HAD superfamily/HAD-like"/>
    <property type="match status" value="1"/>
</dbReference>
<dbReference type="Gene3D" id="1.10.150.240">
    <property type="entry name" value="Putative phosphatase, domain 2"/>
    <property type="match status" value="1"/>
</dbReference>
<dbReference type="InterPro" id="IPR006439">
    <property type="entry name" value="HAD-SF_hydro_IA"/>
</dbReference>
<sequence>MTALHIFDCDGTLLDSMRMWDNISSDYLRSLGIQPPADLAEILDPLTFPESVRYLVNHFDLDDYENTSRGLMDRVLWHYENDLELFPGIQEELETVSRTGEPMIILTNSPREFVEAGLRRTGIRHYFSRLFVSQELGISKDDPEIFRVVCREMSVPPEDALVYEDSAFAIQAAREAGCRVKEYDRYR</sequence>
<dbReference type="Pfam" id="PF13419">
    <property type="entry name" value="HAD_2"/>
    <property type="match status" value="1"/>
</dbReference>
<dbReference type="GO" id="GO:0008967">
    <property type="term" value="F:phosphoglycolate phosphatase activity"/>
    <property type="evidence" value="ECO:0007669"/>
    <property type="project" value="TreeGrafter"/>
</dbReference>
<dbReference type="InterPro" id="IPR023198">
    <property type="entry name" value="PGP-like_dom2"/>
</dbReference>
<protein>
    <submittedName>
        <fullName evidence="1">HAD family phosphatase</fullName>
    </submittedName>
</protein>
<gene>
    <name evidence="1" type="ORF">FYJ65_04125</name>
</gene>
<dbReference type="NCBIfam" id="TIGR01509">
    <property type="entry name" value="HAD-SF-IA-v3"/>
    <property type="match status" value="1"/>
</dbReference>
<proteinExistence type="predicted"/>
<dbReference type="InterPro" id="IPR041492">
    <property type="entry name" value="HAD_2"/>
</dbReference>
<evidence type="ECO:0000313" key="1">
    <source>
        <dbReference type="EMBL" id="MST70533.1"/>
    </source>
</evidence>